<reference evidence="2 3" key="1">
    <citation type="journal article" date="2016" name="Mol. Biol. Evol.">
        <title>Comparative Genomics of Early-Diverging Mushroom-Forming Fungi Provides Insights into the Origins of Lignocellulose Decay Capabilities.</title>
        <authorList>
            <person name="Nagy L.G."/>
            <person name="Riley R."/>
            <person name="Tritt A."/>
            <person name="Adam C."/>
            <person name="Daum C."/>
            <person name="Floudas D."/>
            <person name="Sun H."/>
            <person name="Yadav J.S."/>
            <person name="Pangilinan J."/>
            <person name="Larsson K.H."/>
            <person name="Matsuura K."/>
            <person name="Barry K."/>
            <person name="Labutti K."/>
            <person name="Kuo R."/>
            <person name="Ohm R.A."/>
            <person name="Bhattacharya S.S."/>
            <person name="Shirouzu T."/>
            <person name="Yoshinaga Y."/>
            <person name="Martin F.M."/>
            <person name="Grigoriev I.V."/>
            <person name="Hibbett D.S."/>
        </authorList>
    </citation>
    <scope>NUCLEOTIDE SEQUENCE [LARGE SCALE GENOMIC DNA]</scope>
    <source>
        <strain evidence="2 3">HHB14362 ss-1</strain>
    </source>
</reference>
<name>A0A165RK90_9AGAM</name>
<accession>A0A165RK90</accession>
<protein>
    <recommendedName>
        <fullName evidence="1">DUF4939 domain-containing protein</fullName>
    </recommendedName>
</protein>
<dbReference type="Proteomes" id="UP000076761">
    <property type="component" value="Unassembled WGS sequence"/>
</dbReference>
<dbReference type="Pfam" id="PF16297">
    <property type="entry name" value="DUF4939"/>
    <property type="match status" value="1"/>
</dbReference>
<evidence type="ECO:0000313" key="3">
    <source>
        <dbReference type="Proteomes" id="UP000076761"/>
    </source>
</evidence>
<dbReference type="InterPro" id="IPR032549">
    <property type="entry name" value="DUF4939"/>
</dbReference>
<organism evidence="2 3">
    <name type="scientific">Neolentinus lepideus HHB14362 ss-1</name>
    <dbReference type="NCBI Taxonomy" id="1314782"/>
    <lineage>
        <taxon>Eukaryota</taxon>
        <taxon>Fungi</taxon>
        <taxon>Dikarya</taxon>
        <taxon>Basidiomycota</taxon>
        <taxon>Agaricomycotina</taxon>
        <taxon>Agaricomycetes</taxon>
        <taxon>Gloeophyllales</taxon>
        <taxon>Gloeophyllaceae</taxon>
        <taxon>Neolentinus</taxon>
    </lineage>
</organism>
<dbReference type="AlphaFoldDB" id="A0A165RK90"/>
<evidence type="ECO:0000313" key="2">
    <source>
        <dbReference type="EMBL" id="KZT23931.1"/>
    </source>
</evidence>
<proteinExistence type="predicted"/>
<sequence>MPEAKKLQIGQPDPFDGSHDKLRGFLIFVDLYTMVNRAIYDTDEKKIVFALSFMKGGRAGPWAESFMLSKKDENRSMQLGEYKEFQAAIEGSFLEMDMAGSTITKLHYLKQTKMADEYMQEFCIYASCSGLKDDAALIEFFEDRLQLKLLNHIYGLKKMPTTIKEWYEITAPLDNQLARLNASKDKATMTMTFTPRYLKAKDPDAMDVDRLTKAQWEQYKKEGLASYVGERSI</sequence>
<dbReference type="InParanoid" id="A0A165RK90"/>
<gene>
    <name evidence="2" type="ORF">NEOLEDRAFT_1068535</name>
</gene>
<dbReference type="EMBL" id="KV425581">
    <property type="protein sequence ID" value="KZT23931.1"/>
    <property type="molecule type" value="Genomic_DNA"/>
</dbReference>
<keyword evidence="3" id="KW-1185">Reference proteome</keyword>
<evidence type="ECO:0000259" key="1">
    <source>
        <dbReference type="Pfam" id="PF16297"/>
    </source>
</evidence>
<dbReference type="OrthoDB" id="3263571at2759"/>
<dbReference type="STRING" id="1314782.A0A165RK90"/>
<feature type="domain" description="DUF4939" evidence="1">
    <location>
        <begin position="8"/>
        <end position="90"/>
    </location>
</feature>